<proteinExistence type="inferred from homology"/>
<comment type="subcellular location">
    <subcellularLocation>
        <location evidence="2">Membrane</location>
        <topology evidence="2">Multi-pass membrane protein</topology>
    </subcellularLocation>
</comment>
<dbReference type="Proteomes" id="UP000001307">
    <property type="component" value="Unassembled WGS sequence"/>
</dbReference>
<dbReference type="GO" id="GO:0016020">
    <property type="term" value="C:membrane"/>
    <property type="evidence" value="ECO:0007669"/>
    <property type="project" value="UniProtKB-SubCell"/>
</dbReference>
<dbReference type="EC" id="3.4.21.105" evidence="4"/>
<sequence length="334" mass="37197">MPLRSSHWKQRLGRKLTSWCIPVRDVDRNEHVPLSQGQDGQQGFSRRGFSLSSYVPPEKTRLDYAEQFDPCDCSCTNSRPGNFPFFTLLLCLSHIAIYIYYVAIDPEHNIIGLNTPILCSQFIYSPYHREQVWRYLTYSFTHSGISHLIGNLTIQTIIGMLLEMVHGTPPVLAIYIIGATSGGLMTGIMSPDKLVIGASGGDYALVFAYLGNLLLNWDSMKGLWKWLRLAFLVLFIGADVYNAVTRQMSGQISSGAHLGGAIAGLGIGMILLCNFCPTKKERILRNIIFGLTVLALVVGVFWSIFWTGFKEFDDAAPPCHTFGHCVQYKNNCAA</sequence>
<name>E4XEZ2_OIKDI</name>
<evidence type="ECO:0000256" key="4">
    <source>
        <dbReference type="ARBA" id="ARBA00013039"/>
    </source>
</evidence>
<comment type="catalytic activity">
    <reaction evidence="1">
        <text>Cleaves type-1 transmembrane domains using a catalytic dyad composed of serine and histidine that are contributed by different transmembrane domains.</text>
        <dbReference type="EC" id="3.4.21.105"/>
    </reaction>
</comment>
<dbReference type="PANTHER" id="PTHR45840:SF2">
    <property type="entry name" value="PROTEIN RHOMBOID-RELATED"/>
    <property type="match status" value="1"/>
</dbReference>
<feature type="transmembrane region" description="Helical" evidence="8">
    <location>
        <begin position="226"/>
        <end position="244"/>
    </location>
</feature>
<evidence type="ECO:0000256" key="2">
    <source>
        <dbReference type="ARBA" id="ARBA00004141"/>
    </source>
</evidence>
<evidence type="ECO:0000256" key="8">
    <source>
        <dbReference type="SAM" id="Phobius"/>
    </source>
</evidence>
<keyword evidence="7 8" id="KW-0472">Membrane</keyword>
<evidence type="ECO:0000256" key="6">
    <source>
        <dbReference type="ARBA" id="ARBA00022989"/>
    </source>
</evidence>
<evidence type="ECO:0000256" key="1">
    <source>
        <dbReference type="ARBA" id="ARBA00000156"/>
    </source>
</evidence>
<dbReference type="AlphaFoldDB" id="E4XEZ2"/>
<feature type="domain" description="Peptidase S54 rhomboid" evidence="9">
    <location>
        <begin position="130"/>
        <end position="272"/>
    </location>
</feature>
<dbReference type="GO" id="GO:0004252">
    <property type="term" value="F:serine-type endopeptidase activity"/>
    <property type="evidence" value="ECO:0007669"/>
    <property type="project" value="InterPro"/>
</dbReference>
<dbReference type="EMBL" id="FN653044">
    <property type="protein sequence ID" value="CBY24176.1"/>
    <property type="molecule type" value="Genomic_DNA"/>
</dbReference>
<organism evidence="10">
    <name type="scientific">Oikopleura dioica</name>
    <name type="common">Tunicate</name>
    <dbReference type="NCBI Taxonomy" id="34765"/>
    <lineage>
        <taxon>Eukaryota</taxon>
        <taxon>Metazoa</taxon>
        <taxon>Chordata</taxon>
        <taxon>Tunicata</taxon>
        <taxon>Appendicularia</taxon>
        <taxon>Copelata</taxon>
        <taxon>Oikopleuridae</taxon>
        <taxon>Oikopleura</taxon>
    </lineage>
</organism>
<keyword evidence="5 8" id="KW-0812">Transmembrane</keyword>
<dbReference type="InParanoid" id="E4XEZ2"/>
<evidence type="ECO:0000313" key="10">
    <source>
        <dbReference type="EMBL" id="CBY24176.1"/>
    </source>
</evidence>
<feature type="transmembrane region" description="Helical" evidence="8">
    <location>
        <begin position="145"/>
        <end position="165"/>
    </location>
</feature>
<accession>E4XEZ2</accession>
<evidence type="ECO:0000259" key="9">
    <source>
        <dbReference type="Pfam" id="PF01694"/>
    </source>
</evidence>
<comment type="similarity">
    <text evidence="3">Belongs to the peptidase S54 family.</text>
</comment>
<keyword evidence="6 8" id="KW-1133">Transmembrane helix</keyword>
<evidence type="ECO:0000256" key="5">
    <source>
        <dbReference type="ARBA" id="ARBA00022692"/>
    </source>
</evidence>
<dbReference type="Gene3D" id="1.20.1540.10">
    <property type="entry name" value="Rhomboid-like"/>
    <property type="match status" value="1"/>
</dbReference>
<keyword evidence="11" id="KW-1185">Reference proteome</keyword>
<dbReference type="InterPro" id="IPR022764">
    <property type="entry name" value="Peptidase_S54_rhomboid_dom"/>
</dbReference>
<feature type="transmembrane region" description="Helical" evidence="8">
    <location>
        <begin position="195"/>
        <end position="214"/>
    </location>
</feature>
<feature type="transmembrane region" description="Helical" evidence="8">
    <location>
        <begin position="287"/>
        <end position="305"/>
    </location>
</feature>
<dbReference type="SUPFAM" id="SSF144091">
    <property type="entry name" value="Rhomboid-like"/>
    <property type="match status" value="1"/>
</dbReference>
<dbReference type="PANTHER" id="PTHR45840">
    <property type="entry name" value="RHOMBOID-RELATED PROTEIN"/>
    <property type="match status" value="1"/>
</dbReference>
<gene>
    <name evidence="10" type="ORF">GSOID_T00009524001</name>
</gene>
<feature type="transmembrane region" description="Helical" evidence="8">
    <location>
        <begin position="256"/>
        <end position="275"/>
    </location>
</feature>
<evidence type="ECO:0000313" key="11">
    <source>
        <dbReference type="Proteomes" id="UP000001307"/>
    </source>
</evidence>
<feature type="transmembrane region" description="Helical" evidence="8">
    <location>
        <begin position="172"/>
        <end position="189"/>
    </location>
</feature>
<protein>
    <recommendedName>
        <fullName evidence="4">rhomboid protease</fullName>
        <ecNumber evidence="4">3.4.21.105</ecNumber>
    </recommendedName>
</protein>
<reference evidence="10" key="1">
    <citation type="journal article" date="2010" name="Science">
        <title>Plasticity of animal genome architecture unmasked by rapid evolution of a pelagic tunicate.</title>
        <authorList>
            <person name="Denoeud F."/>
            <person name="Henriet S."/>
            <person name="Mungpakdee S."/>
            <person name="Aury J.M."/>
            <person name="Da Silva C."/>
            <person name="Brinkmann H."/>
            <person name="Mikhaleva J."/>
            <person name="Olsen L.C."/>
            <person name="Jubin C."/>
            <person name="Canestro C."/>
            <person name="Bouquet J.M."/>
            <person name="Danks G."/>
            <person name="Poulain J."/>
            <person name="Campsteijn C."/>
            <person name="Adamski M."/>
            <person name="Cross I."/>
            <person name="Yadetie F."/>
            <person name="Muffato M."/>
            <person name="Louis A."/>
            <person name="Butcher S."/>
            <person name="Tsagkogeorga G."/>
            <person name="Konrad A."/>
            <person name="Singh S."/>
            <person name="Jensen M.F."/>
            <person name="Cong E.H."/>
            <person name="Eikeseth-Otteraa H."/>
            <person name="Noel B."/>
            <person name="Anthouard V."/>
            <person name="Porcel B.M."/>
            <person name="Kachouri-Lafond R."/>
            <person name="Nishino A."/>
            <person name="Ugolini M."/>
            <person name="Chourrout P."/>
            <person name="Nishida H."/>
            <person name="Aasland R."/>
            <person name="Huzurbazar S."/>
            <person name="Westhof E."/>
            <person name="Delsuc F."/>
            <person name="Lehrach H."/>
            <person name="Reinhardt R."/>
            <person name="Weissenbach J."/>
            <person name="Roy S.W."/>
            <person name="Artiguenave F."/>
            <person name="Postlethwait J.H."/>
            <person name="Manak J.R."/>
            <person name="Thompson E.M."/>
            <person name="Jaillon O."/>
            <person name="Du Pasquier L."/>
            <person name="Boudinot P."/>
            <person name="Liberles D.A."/>
            <person name="Volff J.N."/>
            <person name="Philippe H."/>
            <person name="Lenhard B."/>
            <person name="Roest Crollius H."/>
            <person name="Wincker P."/>
            <person name="Chourrout D."/>
        </authorList>
    </citation>
    <scope>NUCLEOTIDE SEQUENCE [LARGE SCALE GENOMIC DNA]</scope>
</reference>
<dbReference type="Pfam" id="PF01694">
    <property type="entry name" value="Rhomboid"/>
    <property type="match status" value="1"/>
</dbReference>
<evidence type="ECO:0000256" key="3">
    <source>
        <dbReference type="ARBA" id="ARBA00009045"/>
    </source>
</evidence>
<dbReference type="InterPro" id="IPR051739">
    <property type="entry name" value="Rhomboid_IM_Serine_Proteases"/>
</dbReference>
<evidence type="ECO:0000256" key="7">
    <source>
        <dbReference type="ARBA" id="ARBA00023136"/>
    </source>
</evidence>
<dbReference type="OrthoDB" id="418595at2759"/>
<feature type="transmembrane region" description="Helical" evidence="8">
    <location>
        <begin position="85"/>
        <end position="104"/>
    </location>
</feature>
<dbReference type="InterPro" id="IPR035952">
    <property type="entry name" value="Rhomboid-like_sf"/>
</dbReference>